<dbReference type="OrthoDB" id="5592719at2759"/>
<organism evidence="2 3">
    <name type="scientific">Coemansia guatemalensis</name>
    <dbReference type="NCBI Taxonomy" id="2761395"/>
    <lineage>
        <taxon>Eukaryota</taxon>
        <taxon>Fungi</taxon>
        <taxon>Fungi incertae sedis</taxon>
        <taxon>Zoopagomycota</taxon>
        <taxon>Kickxellomycotina</taxon>
        <taxon>Kickxellomycetes</taxon>
        <taxon>Kickxellales</taxon>
        <taxon>Kickxellaceae</taxon>
        <taxon>Coemansia</taxon>
    </lineage>
</organism>
<dbReference type="InterPro" id="IPR043128">
    <property type="entry name" value="Rev_trsase/Diguanyl_cyclase"/>
</dbReference>
<reference evidence="2" key="1">
    <citation type="submission" date="2022-07" db="EMBL/GenBank/DDBJ databases">
        <title>Phylogenomic reconstructions and comparative analyses of Kickxellomycotina fungi.</title>
        <authorList>
            <person name="Reynolds N.K."/>
            <person name="Stajich J.E."/>
            <person name="Barry K."/>
            <person name="Grigoriev I.V."/>
            <person name="Crous P."/>
            <person name="Smith M.E."/>
        </authorList>
    </citation>
    <scope>NUCLEOTIDE SEQUENCE</scope>
    <source>
        <strain evidence="2">NRRL 1565</strain>
    </source>
</reference>
<keyword evidence="3" id="KW-1185">Reference proteome</keyword>
<dbReference type="Proteomes" id="UP001140094">
    <property type="component" value="Unassembled WGS sequence"/>
</dbReference>
<dbReference type="InterPro" id="IPR043502">
    <property type="entry name" value="DNA/RNA_pol_sf"/>
</dbReference>
<accession>A0A9W8HW46</accession>
<dbReference type="SUPFAM" id="SSF56672">
    <property type="entry name" value="DNA/RNA polymerases"/>
    <property type="match status" value="1"/>
</dbReference>
<evidence type="ECO:0000313" key="2">
    <source>
        <dbReference type="EMBL" id="KAJ2805420.1"/>
    </source>
</evidence>
<dbReference type="AlphaFoldDB" id="A0A9W8HW46"/>
<dbReference type="PANTHER" id="PTHR33064">
    <property type="entry name" value="POL PROTEIN"/>
    <property type="match status" value="1"/>
</dbReference>
<evidence type="ECO:0000313" key="3">
    <source>
        <dbReference type="Proteomes" id="UP001140094"/>
    </source>
</evidence>
<dbReference type="Gene3D" id="3.30.70.270">
    <property type="match status" value="1"/>
</dbReference>
<proteinExistence type="predicted"/>
<dbReference type="Pfam" id="PF00078">
    <property type="entry name" value="RVT_1"/>
    <property type="match status" value="1"/>
</dbReference>
<dbReference type="Gene3D" id="3.10.10.10">
    <property type="entry name" value="HIV Type 1 Reverse Transcriptase, subunit A, domain 1"/>
    <property type="match status" value="1"/>
</dbReference>
<gene>
    <name evidence="2" type="ORF">H4R20_002099</name>
</gene>
<dbReference type="PROSITE" id="PS50878">
    <property type="entry name" value="RT_POL"/>
    <property type="match status" value="1"/>
</dbReference>
<sequence>MWSGMGYRAYGHAYALAEIADGSRRWLDIVVVNNDQKWELLLSNSDLECLDVRLETPAMHQQMRDKVREGQGVQKDGSTRMIMDNDYADLPVPENMADIQINNEPIELMTDAQAATMAAAASEVALGRVEIVSMTNGTPTSTGSCSDPGMMTEALPKKSGGTTITKEPSLAQCALPTLRPRKMHVKLGLPANFFMYECNDDFYCWDKLYLAVTKEQVRQRIVHQLDCPKDVERLLDNLMTGVAALRMYPSGCLPLAAIKLLHPPMREGAKLVYTLQHPMSNAAQATRKKFVETRLNYGIDEKTRAHAQMPVFTKPKPNTDARWVLFDDSANNELNMVHTGVQLALPAERIQFLKNAKRLSSVDLASFFTSMWLAEDVRDFWCYQGGSHGRVWTTWVVQGNSESPAIAQSFIQHVLGEVPELQGKLLMYIDNIYLKTTTDDLEEHLHDLGFLARALVKYNLLFNVSKSIFAVTDNVEVLGMLWSAKL</sequence>
<evidence type="ECO:0000259" key="1">
    <source>
        <dbReference type="PROSITE" id="PS50878"/>
    </source>
</evidence>
<feature type="domain" description="Reverse transcriptase" evidence="1">
    <location>
        <begin position="295"/>
        <end position="482"/>
    </location>
</feature>
<dbReference type="EMBL" id="JANBUO010000291">
    <property type="protein sequence ID" value="KAJ2805420.1"/>
    <property type="molecule type" value="Genomic_DNA"/>
</dbReference>
<name>A0A9W8HW46_9FUNG</name>
<protein>
    <recommendedName>
        <fullName evidence="1">Reverse transcriptase domain-containing protein</fullName>
    </recommendedName>
</protein>
<dbReference type="InterPro" id="IPR051320">
    <property type="entry name" value="Viral_Replic_Matur_Polypro"/>
</dbReference>
<dbReference type="PANTHER" id="PTHR33064:SF37">
    <property type="entry name" value="RIBONUCLEASE H"/>
    <property type="match status" value="1"/>
</dbReference>
<dbReference type="InterPro" id="IPR000477">
    <property type="entry name" value="RT_dom"/>
</dbReference>
<comment type="caution">
    <text evidence="2">The sequence shown here is derived from an EMBL/GenBank/DDBJ whole genome shotgun (WGS) entry which is preliminary data.</text>
</comment>